<dbReference type="PANTHER" id="PTHR31356:SF36">
    <property type="entry name" value="L-ASCORBATE PEROXIDASE 3"/>
    <property type="match status" value="1"/>
</dbReference>
<dbReference type="Pfam" id="PF00141">
    <property type="entry name" value="peroxidase"/>
    <property type="match status" value="1"/>
</dbReference>
<dbReference type="InterPro" id="IPR019793">
    <property type="entry name" value="Peroxidases_heam-ligand_BS"/>
</dbReference>
<dbReference type="PROSITE" id="PS00436">
    <property type="entry name" value="PEROXIDASE_2"/>
    <property type="match status" value="1"/>
</dbReference>
<evidence type="ECO:0000256" key="5">
    <source>
        <dbReference type="ARBA" id="ARBA00023004"/>
    </source>
</evidence>
<dbReference type="GO" id="GO:0020037">
    <property type="term" value="F:heme binding"/>
    <property type="evidence" value="ECO:0007669"/>
    <property type="project" value="InterPro"/>
</dbReference>
<dbReference type="Proteomes" id="UP000601435">
    <property type="component" value="Unassembled WGS sequence"/>
</dbReference>
<keyword evidence="3" id="KW-0479">Metal-binding</keyword>
<evidence type="ECO:0000259" key="8">
    <source>
        <dbReference type="PROSITE" id="PS50873"/>
    </source>
</evidence>
<organism evidence="9 10">
    <name type="scientific">Symbiodinium necroappetens</name>
    <dbReference type="NCBI Taxonomy" id="1628268"/>
    <lineage>
        <taxon>Eukaryota</taxon>
        <taxon>Sar</taxon>
        <taxon>Alveolata</taxon>
        <taxon>Dinophyceae</taxon>
        <taxon>Suessiales</taxon>
        <taxon>Symbiodiniaceae</taxon>
        <taxon>Symbiodinium</taxon>
    </lineage>
</organism>
<dbReference type="InterPro" id="IPR002016">
    <property type="entry name" value="Haem_peroxidase"/>
</dbReference>
<dbReference type="PROSITE" id="PS00435">
    <property type="entry name" value="PEROXIDASE_1"/>
    <property type="match status" value="1"/>
</dbReference>
<dbReference type="InterPro" id="IPR010255">
    <property type="entry name" value="Haem_peroxidase_sf"/>
</dbReference>
<dbReference type="PRINTS" id="PR00459">
    <property type="entry name" value="ASPEROXIDASE"/>
</dbReference>
<evidence type="ECO:0000313" key="9">
    <source>
        <dbReference type="EMBL" id="CAE7570593.1"/>
    </source>
</evidence>
<evidence type="ECO:0000256" key="1">
    <source>
        <dbReference type="ARBA" id="ARBA00022559"/>
    </source>
</evidence>
<reference evidence="9" key="1">
    <citation type="submission" date="2021-02" db="EMBL/GenBank/DDBJ databases">
        <authorList>
            <person name="Dougan E. K."/>
            <person name="Rhodes N."/>
            <person name="Thang M."/>
            <person name="Chan C."/>
        </authorList>
    </citation>
    <scope>NUCLEOTIDE SEQUENCE</scope>
</reference>
<feature type="domain" description="Plant heme peroxidase family profile" evidence="8">
    <location>
        <begin position="154"/>
        <end position="343"/>
    </location>
</feature>
<dbReference type="PANTHER" id="PTHR31356">
    <property type="entry name" value="THYLAKOID LUMENAL 29 KDA PROTEIN, CHLOROPLASTIC-RELATED"/>
    <property type="match status" value="1"/>
</dbReference>
<evidence type="ECO:0000256" key="4">
    <source>
        <dbReference type="ARBA" id="ARBA00023002"/>
    </source>
</evidence>
<dbReference type="InterPro" id="IPR019794">
    <property type="entry name" value="Peroxidases_AS"/>
</dbReference>
<dbReference type="AlphaFoldDB" id="A0A812UIZ4"/>
<keyword evidence="2" id="KW-0349">Heme</keyword>
<dbReference type="InterPro" id="IPR044831">
    <property type="entry name" value="Ccp1-like"/>
</dbReference>
<dbReference type="GO" id="GO:0034599">
    <property type="term" value="P:cellular response to oxidative stress"/>
    <property type="evidence" value="ECO:0007669"/>
    <property type="project" value="InterPro"/>
</dbReference>
<keyword evidence="5" id="KW-0408">Iron</keyword>
<evidence type="ECO:0000256" key="7">
    <source>
        <dbReference type="SAM" id="MobiDB-lite"/>
    </source>
</evidence>
<evidence type="ECO:0000313" key="10">
    <source>
        <dbReference type="Proteomes" id="UP000601435"/>
    </source>
</evidence>
<name>A0A812UIZ4_9DINO</name>
<dbReference type="SUPFAM" id="SSF48113">
    <property type="entry name" value="Heme-dependent peroxidases"/>
    <property type="match status" value="1"/>
</dbReference>
<keyword evidence="10" id="KW-1185">Reference proteome</keyword>
<evidence type="ECO:0000256" key="6">
    <source>
        <dbReference type="RuleBase" id="RU004241"/>
    </source>
</evidence>
<dbReference type="OrthoDB" id="429999at2759"/>
<dbReference type="GO" id="GO:0046872">
    <property type="term" value="F:metal ion binding"/>
    <property type="evidence" value="ECO:0007669"/>
    <property type="project" value="UniProtKB-KW"/>
</dbReference>
<proteinExistence type="inferred from homology"/>
<dbReference type="GO" id="GO:0000302">
    <property type="term" value="P:response to reactive oxygen species"/>
    <property type="evidence" value="ECO:0007669"/>
    <property type="project" value="TreeGrafter"/>
</dbReference>
<gene>
    <name evidence="9" type="primary">CCP1</name>
    <name evidence="9" type="ORF">SNEC2469_LOCUS16635</name>
</gene>
<sequence>MALASAAAAGSAFSMMAAPQGSQSRVVARASGPSPVSAPSSGGVAGVTGLVGAGLVASAALSLSVKPRGGKKNLVSMAARGGESYDALVKDLETLVKEKECGPILVRLSWHDAGVFSDGKLKGGCPNAAMRFTDDGEGTFGANAGLPDVALGLLKPITEKYVPDTIGHADLWTLAANVAIKVMGGPDIKTRFGRKDAESSADSVESQVGRLPDGDKEIDHLREIFAPKGFSDKDIVALSGAHTVGKCHLDRSGFDGPWTEAPLKFDNSYFKDMMAKEWTDDKTEKGNPQFKSESGTIMLISDLALLKDPAFKEHVEKYAADQDAYFADFTTAWVKLQENGCSGLRDSL</sequence>
<feature type="region of interest" description="Disordered" evidence="7">
    <location>
        <begin position="193"/>
        <end position="213"/>
    </location>
</feature>
<keyword evidence="1" id="KW-0575">Peroxidase</keyword>
<dbReference type="GO" id="GO:0042744">
    <property type="term" value="P:hydrogen peroxide catabolic process"/>
    <property type="evidence" value="ECO:0007669"/>
    <property type="project" value="TreeGrafter"/>
</dbReference>
<dbReference type="Gene3D" id="1.10.520.10">
    <property type="match status" value="1"/>
</dbReference>
<evidence type="ECO:0000256" key="3">
    <source>
        <dbReference type="ARBA" id="ARBA00022723"/>
    </source>
</evidence>
<dbReference type="PRINTS" id="PR00458">
    <property type="entry name" value="PEROXIDASE"/>
</dbReference>
<keyword evidence="4" id="KW-0560">Oxidoreductase</keyword>
<dbReference type="PROSITE" id="PS50873">
    <property type="entry name" value="PEROXIDASE_4"/>
    <property type="match status" value="1"/>
</dbReference>
<dbReference type="Gene3D" id="1.10.420.10">
    <property type="entry name" value="Peroxidase, domain 2"/>
    <property type="match status" value="1"/>
</dbReference>
<accession>A0A812UIZ4</accession>
<comment type="similarity">
    <text evidence="6">Belongs to the peroxidase family.</text>
</comment>
<dbReference type="GO" id="GO:0004601">
    <property type="term" value="F:peroxidase activity"/>
    <property type="evidence" value="ECO:0007669"/>
    <property type="project" value="UniProtKB-KW"/>
</dbReference>
<protein>
    <submittedName>
        <fullName evidence="9">CCP1 protein</fullName>
    </submittedName>
</protein>
<dbReference type="InterPro" id="IPR002207">
    <property type="entry name" value="Peroxidase_I"/>
</dbReference>
<dbReference type="EMBL" id="CAJNJA010027138">
    <property type="protein sequence ID" value="CAE7570593.1"/>
    <property type="molecule type" value="Genomic_DNA"/>
</dbReference>
<comment type="caution">
    <text evidence="9">The sequence shown here is derived from an EMBL/GenBank/DDBJ whole genome shotgun (WGS) entry which is preliminary data.</text>
</comment>
<evidence type="ECO:0000256" key="2">
    <source>
        <dbReference type="ARBA" id="ARBA00022617"/>
    </source>
</evidence>